<proteinExistence type="predicted"/>
<gene>
    <name evidence="1" type="ORF">Afil01_07740</name>
</gene>
<dbReference type="EMBL" id="BSTX01000001">
    <property type="protein sequence ID" value="GLZ75967.1"/>
    <property type="molecule type" value="Genomic_DNA"/>
</dbReference>
<protein>
    <submittedName>
        <fullName evidence="1">Uncharacterized protein</fullName>
    </submittedName>
</protein>
<reference evidence="1" key="1">
    <citation type="submission" date="2023-03" db="EMBL/GenBank/DDBJ databases">
        <title>Actinorhabdospora filicis NBRC 111898.</title>
        <authorList>
            <person name="Ichikawa N."/>
            <person name="Sato H."/>
            <person name="Tonouchi N."/>
        </authorList>
    </citation>
    <scope>NUCLEOTIDE SEQUENCE</scope>
    <source>
        <strain evidence="1">NBRC 111898</strain>
    </source>
</reference>
<accession>A0A9W6W1J4</accession>
<dbReference type="RefSeq" id="WP_285661170.1">
    <property type="nucleotide sequence ID" value="NZ_BSTX01000001.1"/>
</dbReference>
<dbReference type="AlphaFoldDB" id="A0A9W6W1J4"/>
<organism evidence="1 2">
    <name type="scientific">Actinorhabdospora filicis</name>
    <dbReference type="NCBI Taxonomy" id="1785913"/>
    <lineage>
        <taxon>Bacteria</taxon>
        <taxon>Bacillati</taxon>
        <taxon>Actinomycetota</taxon>
        <taxon>Actinomycetes</taxon>
        <taxon>Micromonosporales</taxon>
        <taxon>Micromonosporaceae</taxon>
        <taxon>Actinorhabdospora</taxon>
    </lineage>
</organism>
<name>A0A9W6W1J4_9ACTN</name>
<comment type="caution">
    <text evidence="1">The sequence shown here is derived from an EMBL/GenBank/DDBJ whole genome shotgun (WGS) entry which is preliminary data.</text>
</comment>
<sequence length="190" mass="21197">MEEMTVHVNPMNGEVNVKQAIGPWQAWLTWSQGADPGQGPASVSFRLREGETAPGGLSSTVLRRVDFQRAGELFRKAQPKAEGMTDKRRQRHAERLQWLLKEGVTDRYLALLAFEYQQAVARGNHAPTPELADMAGKRPETIRGHLKEARRRELLTTVKGKAGGARTAKTDEILRGFDWGAIDRAIRASK</sequence>
<evidence type="ECO:0000313" key="2">
    <source>
        <dbReference type="Proteomes" id="UP001165079"/>
    </source>
</evidence>
<dbReference type="Proteomes" id="UP001165079">
    <property type="component" value="Unassembled WGS sequence"/>
</dbReference>
<keyword evidence="2" id="KW-1185">Reference proteome</keyword>
<evidence type="ECO:0000313" key="1">
    <source>
        <dbReference type="EMBL" id="GLZ75967.1"/>
    </source>
</evidence>